<organism evidence="1 2">
    <name type="scientific">Williamwhitmania taraxaci</name>
    <dbReference type="NCBI Taxonomy" id="1640674"/>
    <lineage>
        <taxon>Bacteria</taxon>
        <taxon>Pseudomonadati</taxon>
        <taxon>Bacteroidota</taxon>
        <taxon>Bacteroidia</taxon>
        <taxon>Bacteroidales</taxon>
        <taxon>Williamwhitmaniaceae</taxon>
        <taxon>Williamwhitmania</taxon>
    </lineage>
</organism>
<dbReference type="OrthoDB" id="680548at2"/>
<protein>
    <recommendedName>
        <fullName evidence="3">Addiction module component</fullName>
    </recommendedName>
</protein>
<keyword evidence="2" id="KW-1185">Reference proteome</keyword>
<dbReference type="RefSeq" id="WP_125869785.1">
    <property type="nucleotide sequence ID" value="NZ_FMYP01000015.1"/>
</dbReference>
<name>A0A1G6ICD2_9BACT</name>
<gene>
    <name evidence="1" type="ORF">SAMN05216323_101544</name>
</gene>
<proteinExistence type="predicted"/>
<evidence type="ECO:0008006" key="3">
    <source>
        <dbReference type="Google" id="ProtNLM"/>
    </source>
</evidence>
<reference evidence="1 2" key="1">
    <citation type="submission" date="2016-09" db="EMBL/GenBank/DDBJ databases">
        <authorList>
            <person name="Capua I."/>
            <person name="De Benedictis P."/>
            <person name="Joannis T."/>
            <person name="Lombin L.H."/>
            <person name="Cattoli G."/>
        </authorList>
    </citation>
    <scope>NUCLEOTIDE SEQUENCE [LARGE SCALE GENOMIC DNA]</scope>
    <source>
        <strain evidence="1 2">A7P-90m</strain>
    </source>
</reference>
<dbReference type="EMBL" id="FMYP01000015">
    <property type="protein sequence ID" value="SDC04118.1"/>
    <property type="molecule type" value="Genomic_DNA"/>
</dbReference>
<dbReference type="Proteomes" id="UP000199452">
    <property type="component" value="Unassembled WGS sequence"/>
</dbReference>
<evidence type="ECO:0000313" key="1">
    <source>
        <dbReference type="EMBL" id="SDC04118.1"/>
    </source>
</evidence>
<dbReference type="STRING" id="1640674.SAMN05216323_101544"/>
<accession>A0A1G6ICD2</accession>
<dbReference type="AlphaFoldDB" id="A0A1G6ICD2"/>
<sequence length="75" mass="8917">MKQITVTIPNNKEGLFIELMKNLSFVKKVETTESTSIPEWHEAIIDQRTENYVNEPESFKEWNEEKKEINKKYGL</sequence>
<evidence type="ECO:0000313" key="2">
    <source>
        <dbReference type="Proteomes" id="UP000199452"/>
    </source>
</evidence>